<dbReference type="RefSeq" id="WP_106835010.1">
    <property type="nucleotide sequence ID" value="NZ_JARMEW010000027.1"/>
</dbReference>
<protein>
    <submittedName>
        <fullName evidence="1">Uncharacterized protein</fullName>
    </submittedName>
</protein>
<proteinExistence type="predicted"/>
<reference evidence="1 2" key="1">
    <citation type="submission" date="2018-03" db="EMBL/GenBank/DDBJ databases">
        <title>Brevisbacillus phylogenomics.</title>
        <authorList>
            <person name="Dunlap C."/>
        </authorList>
    </citation>
    <scope>NUCLEOTIDE SEQUENCE [LARGE SCALE GENOMIC DNA]</scope>
    <source>
        <strain evidence="1 2">NRRL B-41110</strain>
    </source>
</reference>
<evidence type="ECO:0000313" key="2">
    <source>
        <dbReference type="Proteomes" id="UP000241645"/>
    </source>
</evidence>
<sequence>MIKSIVVCEDTTNSYEPINAQRRYFPGVHGTVQILVRLSKIEQDSNVTFQWYISGEPETPLATYVVPMLRNNNADRFAVGVLDLEALLVLNSFDIYQKWFVIVSYGGETYREDFELRKFNNYLSNGSYPATQRNTVSATRINWRG</sequence>
<accession>A0ABX5FNA7</accession>
<keyword evidence="2" id="KW-1185">Reference proteome</keyword>
<dbReference type="EMBL" id="PXZO01000031">
    <property type="protein sequence ID" value="PSK08886.1"/>
    <property type="molecule type" value="Genomic_DNA"/>
</dbReference>
<evidence type="ECO:0000313" key="1">
    <source>
        <dbReference type="EMBL" id="PSK08886.1"/>
    </source>
</evidence>
<gene>
    <name evidence="1" type="ORF">C7R92_16515</name>
</gene>
<name>A0ABX5FNA7_9BACL</name>
<dbReference type="GeneID" id="95751696"/>
<dbReference type="Proteomes" id="UP000241645">
    <property type="component" value="Unassembled WGS sequence"/>
</dbReference>
<comment type="caution">
    <text evidence="1">The sequence shown here is derived from an EMBL/GenBank/DDBJ whole genome shotgun (WGS) entry which is preliminary data.</text>
</comment>
<organism evidence="1 2">
    <name type="scientific">Brevibacillus porteri</name>
    <dbReference type="NCBI Taxonomy" id="2126350"/>
    <lineage>
        <taxon>Bacteria</taxon>
        <taxon>Bacillati</taxon>
        <taxon>Bacillota</taxon>
        <taxon>Bacilli</taxon>
        <taxon>Bacillales</taxon>
        <taxon>Paenibacillaceae</taxon>
        <taxon>Brevibacillus</taxon>
    </lineage>
</organism>